<organism evidence="3 4">
    <name type="scientific">Cuscuta epithymum</name>
    <dbReference type="NCBI Taxonomy" id="186058"/>
    <lineage>
        <taxon>Eukaryota</taxon>
        <taxon>Viridiplantae</taxon>
        <taxon>Streptophyta</taxon>
        <taxon>Embryophyta</taxon>
        <taxon>Tracheophyta</taxon>
        <taxon>Spermatophyta</taxon>
        <taxon>Magnoliopsida</taxon>
        <taxon>eudicotyledons</taxon>
        <taxon>Gunneridae</taxon>
        <taxon>Pentapetalae</taxon>
        <taxon>asterids</taxon>
        <taxon>lamiids</taxon>
        <taxon>Solanales</taxon>
        <taxon>Convolvulaceae</taxon>
        <taxon>Cuscuteae</taxon>
        <taxon>Cuscuta</taxon>
        <taxon>Cuscuta subgen. Cuscuta</taxon>
    </lineage>
</organism>
<comment type="caution">
    <text evidence="3">The sequence shown here is derived from an EMBL/GenBank/DDBJ whole genome shotgun (WGS) entry which is preliminary data.</text>
</comment>
<dbReference type="Gene3D" id="2.30.30.140">
    <property type="match status" value="1"/>
</dbReference>
<feature type="region of interest" description="Disordered" evidence="1">
    <location>
        <begin position="431"/>
        <end position="469"/>
    </location>
</feature>
<dbReference type="InterPro" id="IPR000313">
    <property type="entry name" value="PWWP_dom"/>
</dbReference>
<feature type="region of interest" description="Disordered" evidence="1">
    <location>
        <begin position="1"/>
        <end position="42"/>
    </location>
</feature>
<dbReference type="CDD" id="cd05162">
    <property type="entry name" value="PWWP"/>
    <property type="match status" value="1"/>
</dbReference>
<feature type="compositionally biased region" description="Basic and acidic residues" evidence="1">
    <location>
        <begin position="431"/>
        <end position="448"/>
    </location>
</feature>
<dbReference type="Pfam" id="PF00855">
    <property type="entry name" value="PWWP"/>
    <property type="match status" value="1"/>
</dbReference>
<protein>
    <recommendedName>
        <fullName evidence="2">PWWP domain-containing protein</fullName>
    </recommendedName>
</protein>
<name>A0AAV0EUY2_9ASTE</name>
<reference evidence="3" key="1">
    <citation type="submission" date="2022-07" db="EMBL/GenBank/DDBJ databases">
        <authorList>
            <person name="Macas J."/>
            <person name="Novak P."/>
            <person name="Neumann P."/>
        </authorList>
    </citation>
    <scope>NUCLEOTIDE SEQUENCE</scope>
</reference>
<keyword evidence="4" id="KW-1185">Reference proteome</keyword>
<gene>
    <name evidence="3" type="ORF">CEPIT_LOCUS28024</name>
</gene>
<dbReference type="PANTHER" id="PTHR42851:SF19">
    <property type="entry name" value="PWWP DOMAIN-CONTAINING PROTEIN 2-RELATED"/>
    <property type="match status" value="1"/>
</dbReference>
<evidence type="ECO:0000259" key="2">
    <source>
        <dbReference type="PROSITE" id="PS50812"/>
    </source>
</evidence>
<dbReference type="SMART" id="SM00293">
    <property type="entry name" value="PWWP"/>
    <property type="match status" value="1"/>
</dbReference>
<dbReference type="PROSITE" id="PS50812">
    <property type="entry name" value="PWWP"/>
    <property type="match status" value="1"/>
</dbReference>
<proteinExistence type="predicted"/>
<accession>A0AAV0EUY2</accession>
<sequence>MSANLEAVHLKSENVSVSRNSTDHLDEENGSESVKPMSDTGTCVENSGLKGGEEMASDGKYVEHETLDVKECVQEFKTEYKVNDLVWGKVSGHPWWPGQIFEPSAASRKAKKHCKIDNYLIAYFGDHTFAWNDASRIKPFRIHFDQLEKQSNSEIFCQALGSALDEVSRRVELGLSCPCLPNEVLTKIKTQTVVNRGVRKESSQRDGSDDLSTSSSFDPELLIHHLKSLATTLCNDGGGCANRLGFVVTKAQLLAFNRWKGYDELATIRECGELMDINDNMLGTPSLTVEQNQYSEDNECLQKKLKSEKSCRKKTILSSGNFKKRKENDQIEVKPVIKKFKQPNGGNNESKLSPKKLLFGIGERIQRAAIQLGGSNPVLKSHTELPPLNEVLSKLSSTATDPMNSNTLVGPFFSFFIDFRDSFLKLSDFRGHEKGSGESEEPSGHVDMECDSEDPSGTVGEGDAEHESSPTALILNFRDSDSVPLGGELNKTFSRFGPLDELLTEAKGKKRKSAKVVFKKRADAESAFSNADKFSTLGPSLISYRLNYLSKGRKSEGF</sequence>
<dbReference type="EMBL" id="CAMAPF010000945">
    <property type="protein sequence ID" value="CAH9127062.1"/>
    <property type="molecule type" value="Genomic_DNA"/>
</dbReference>
<dbReference type="InterPro" id="IPR053063">
    <property type="entry name" value="PWWP_domain_containing_PDP"/>
</dbReference>
<dbReference type="AlphaFoldDB" id="A0AAV0EUY2"/>
<dbReference type="PANTHER" id="PTHR42851">
    <property type="entry name" value="ALDOLASE-RELATED"/>
    <property type="match status" value="1"/>
</dbReference>
<evidence type="ECO:0000313" key="4">
    <source>
        <dbReference type="Proteomes" id="UP001152523"/>
    </source>
</evidence>
<evidence type="ECO:0000313" key="3">
    <source>
        <dbReference type="EMBL" id="CAH9127062.1"/>
    </source>
</evidence>
<dbReference type="Proteomes" id="UP001152523">
    <property type="component" value="Unassembled WGS sequence"/>
</dbReference>
<dbReference type="SUPFAM" id="SSF63748">
    <property type="entry name" value="Tudor/PWWP/MBT"/>
    <property type="match status" value="1"/>
</dbReference>
<feature type="domain" description="PWWP" evidence="2">
    <location>
        <begin position="82"/>
        <end position="143"/>
    </location>
</feature>
<evidence type="ECO:0000256" key="1">
    <source>
        <dbReference type="SAM" id="MobiDB-lite"/>
    </source>
</evidence>